<dbReference type="GO" id="GO:0016192">
    <property type="term" value="P:vesicle-mediated transport"/>
    <property type="evidence" value="ECO:0007669"/>
    <property type="project" value="InterPro"/>
</dbReference>
<evidence type="ECO:0000313" key="3">
    <source>
        <dbReference type="EMBL" id="KAJ4831897.1"/>
    </source>
</evidence>
<dbReference type="Gene3D" id="3.90.830.10">
    <property type="entry name" value="Syntaxin Binding Protein 1, Chain A, domain 2"/>
    <property type="match status" value="1"/>
</dbReference>
<sequence length="549" mass="62863">MELLSDMAGKAPLYRNSPAPRDMVNHITKDPILLQRVSFKEMRMEYFAMESQCFITGDERTLEDLFVDTEDSSHGNACLNVMATRIATVFASLREFPLIRYRVAKSLDVTSRTTFPDLITTKLAAGIWNHLLEYKTTIPNFPETETCELLILDRTVDQIAPIIHEWFYDAMCHELLSMHGNKFVHEVQSKTGVPPDKKEVLLDEHDPIWLELRHAHIADASERLHEKMTKFSAKNKMAKIQSLRDGGKLSTRDLQEIVRAIPEYSEQIDKLSLHVDIVGKIYEKIDQLGLKGIGQLEQDIVFGYAGLQEVIKFLKQENATRENKLRLLIILSVIYPEKFEGENCHRLMKLAKLPVKDMEALHNMRLLGESADTTKGITKTFSMKFNIHKRKRANRKERNDTEEKWQLSRFYPMIEELVELLSKGELSEDDYPCINGTSDTSAELSPTPLVKRTPAHSVKSRRTRSWAQRQYSDSSNSSSGRVLEHSSSSNKMGRRIFVFIIGGATRSELRACYKLTGKLDREVILGSSSIEDPQQFITKLKQLSVRELS</sequence>
<comment type="similarity">
    <text evidence="1">Belongs to the STXBP/unc-18/SEC1 family.</text>
</comment>
<accession>A0A9Q0FI85</accession>
<dbReference type="InterPro" id="IPR043127">
    <property type="entry name" value="Sec-1-like_dom3a"/>
</dbReference>
<dbReference type="Gene3D" id="3.40.50.1910">
    <property type="match status" value="1"/>
</dbReference>
<dbReference type="PIRSF" id="PIRSF005715">
    <property type="entry name" value="VPS45_Sec1"/>
    <property type="match status" value="1"/>
</dbReference>
<dbReference type="Gene3D" id="1.25.40.60">
    <property type="match status" value="1"/>
</dbReference>
<dbReference type="PANTHER" id="PTHR11679">
    <property type="entry name" value="VESICLE PROTEIN SORTING-ASSOCIATED"/>
    <property type="match status" value="1"/>
</dbReference>
<keyword evidence="4" id="KW-1185">Reference proteome</keyword>
<comment type="caution">
    <text evidence="3">The sequence shown here is derived from an EMBL/GenBank/DDBJ whole genome shotgun (WGS) entry which is preliminary data.</text>
</comment>
<dbReference type="SUPFAM" id="SSF56815">
    <property type="entry name" value="Sec1/munc18-like (SM) proteins"/>
    <property type="match status" value="1"/>
</dbReference>
<dbReference type="AlphaFoldDB" id="A0A9Q0FI85"/>
<organism evidence="3 4">
    <name type="scientific">Turnera subulata</name>
    <dbReference type="NCBI Taxonomy" id="218843"/>
    <lineage>
        <taxon>Eukaryota</taxon>
        <taxon>Viridiplantae</taxon>
        <taxon>Streptophyta</taxon>
        <taxon>Embryophyta</taxon>
        <taxon>Tracheophyta</taxon>
        <taxon>Spermatophyta</taxon>
        <taxon>Magnoliopsida</taxon>
        <taxon>eudicotyledons</taxon>
        <taxon>Gunneridae</taxon>
        <taxon>Pentapetalae</taxon>
        <taxon>rosids</taxon>
        <taxon>fabids</taxon>
        <taxon>Malpighiales</taxon>
        <taxon>Passifloraceae</taxon>
        <taxon>Turnera</taxon>
    </lineage>
</organism>
<protein>
    <recommendedName>
        <fullName evidence="5">SNARE-interacting protein KEULE</fullName>
    </recommendedName>
</protein>
<proteinExistence type="inferred from homology"/>
<dbReference type="Proteomes" id="UP001141552">
    <property type="component" value="Unassembled WGS sequence"/>
</dbReference>
<dbReference type="InterPro" id="IPR027482">
    <property type="entry name" value="Sec1-like_dom2"/>
</dbReference>
<dbReference type="Pfam" id="PF00995">
    <property type="entry name" value="Sec1"/>
    <property type="match status" value="1"/>
</dbReference>
<dbReference type="EMBL" id="JAKUCV010005258">
    <property type="protein sequence ID" value="KAJ4831897.1"/>
    <property type="molecule type" value="Genomic_DNA"/>
</dbReference>
<feature type="region of interest" description="Disordered" evidence="2">
    <location>
        <begin position="437"/>
        <end position="487"/>
    </location>
</feature>
<dbReference type="InterPro" id="IPR001619">
    <property type="entry name" value="Sec1-like"/>
</dbReference>
<gene>
    <name evidence="3" type="ORF">Tsubulata_018104</name>
</gene>
<evidence type="ECO:0008006" key="5">
    <source>
        <dbReference type="Google" id="ProtNLM"/>
    </source>
</evidence>
<name>A0A9Q0FI85_9ROSI</name>
<evidence type="ECO:0000256" key="2">
    <source>
        <dbReference type="SAM" id="MobiDB-lite"/>
    </source>
</evidence>
<dbReference type="OrthoDB" id="2228at2759"/>
<evidence type="ECO:0000256" key="1">
    <source>
        <dbReference type="ARBA" id="ARBA00009884"/>
    </source>
</evidence>
<dbReference type="InterPro" id="IPR036045">
    <property type="entry name" value="Sec1-like_sf"/>
</dbReference>
<reference evidence="3" key="2">
    <citation type="journal article" date="2023" name="Plants (Basel)">
        <title>Annotation of the Turnera subulata (Passifloraceae) Draft Genome Reveals the S-Locus Evolved after the Divergence of Turneroideae from Passifloroideae in a Stepwise Manner.</title>
        <authorList>
            <person name="Henning P.M."/>
            <person name="Roalson E.H."/>
            <person name="Mir W."/>
            <person name="McCubbin A.G."/>
            <person name="Shore J.S."/>
        </authorList>
    </citation>
    <scope>NUCLEOTIDE SEQUENCE</scope>
    <source>
        <strain evidence="3">F60SS</strain>
    </source>
</reference>
<evidence type="ECO:0000313" key="4">
    <source>
        <dbReference type="Proteomes" id="UP001141552"/>
    </source>
</evidence>
<reference evidence="3" key="1">
    <citation type="submission" date="2022-02" db="EMBL/GenBank/DDBJ databases">
        <authorList>
            <person name="Henning P.M."/>
            <person name="McCubbin A.G."/>
            <person name="Shore J.S."/>
        </authorList>
    </citation>
    <scope>NUCLEOTIDE SEQUENCE</scope>
    <source>
        <strain evidence="3">F60SS</strain>
        <tissue evidence="3">Leaves</tissue>
    </source>
</reference>